<dbReference type="AlphaFoldDB" id="A0A9J6D1Q2"/>
<reference evidence="1" key="1">
    <citation type="journal article" date="2020" name="Cell">
        <title>Large-Scale Comparative Analyses of Tick Genomes Elucidate Their Genetic Diversity and Vector Capacities.</title>
        <authorList>
            <consortium name="Tick Genome and Microbiome Consortium (TIGMIC)"/>
            <person name="Jia N."/>
            <person name="Wang J."/>
            <person name="Shi W."/>
            <person name="Du L."/>
            <person name="Sun Y."/>
            <person name="Zhan W."/>
            <person name="Jiang J.F."/>
            <person name="Wang Q."/>
            <person name="Zhang B."/>
            <person name="Ji P."/>
            <person name="Bell-Sakyi L."/>
            <person name="Cui X.M."/>
            <person name="Yuan T.T."/>
            <person name="Jiang B.G."/>
            <person name="Yang W.F."/>
            <person name="Lam T.T."/>
            <person name="Chang Q.C."/>
            <person name="Ding S.J."/>
            <person name="Wang X.J."/>
            <person name="Zhu J.G."/>
            <person name="Ruan X.D."/>
            <person name="Zhao L."/>
            <person name="Wei J.T."/>
            <person name="Ye R.Z."/>
            <person name="Que T.C."/>
            <person name="Du C.H."/>
            <person name="Zhou Y.H."/>
            <person name="Cheng J.X."/>
            <person name="Dai P.F."/>
            <person name="Guo W.B."/>
            <person name="Han X.H."/>
            <person name="Huang E.J."/>
            <person name="Li L.F."/>
            <person name="Wei W."/>
            <person name="Gao Y.C."/>
            <person name="Liu J.Z."/>
            <person name="Shao H.Z."/>
            <person name="Wang X."/>
            <person name="Wang C.C."/>
            <person name="Yang T.C."/>
            <person name="Huo Q.B."/>
            <person name="Li W."/>
            <person name="Chen H.Y."/>
            <person name="Chen S.E."/>
            <person name="Zhou L.G."/>
            <person name="Ni X.B."/>
            <person name="Tian J.H."/>
            <person name="Sheng Y."/>
            <person name="Liu T."/>
            <person name="Pan Y.S."/>
            <person name="Xia L.Y."/>
            <person name="Li J."/>
            <person name="Zhao F."/>
            <person name="Cao W.C."/>
        </authorList>
    </citation>
    <scope>NUCLEOTIDE SEQUENCE</scope>
    <source>
        <strain evidence="1">Rmic-2018</strain>
    </source>
</reference>
<keyword evidence="2" id="KW-1185">Reference proteome</keyword>
<reference evidence="1" key="2">
    <citation type="submission" date="2021-09" db="EMBL/GenBank/DDBJ databases">
        <authorList>
            <person name="Jia N."/>
            <person name="Wang J."/>
            <person name="Shi W."/>
            <person name="Du L."/>
            <person name="Sun Y."/>
            <person name="Zhan W."/>
            <person name="Jiang J."/>
            <person name="Wang Q."/>
            <person name="Zhang B."/>
            <person name="Ji P."/>
            <person name="Sakyi L.B."/>
            <person name="Cui X."/>
            <person name="Yuan T."/>
            <person name="Jiang B."/>
            <person name="Yang W."/>
            <person name="Lam T.T.-Y."/>
            <person name="Chang Q."/>
            <person name="Ding S."/>
            <person name="Wang X."/>
            <person name="Zhu J."/>
            <person name="Ruan X."/>
            <person name="Zhao L."/>
            <person name="Wei J."/>
            <person name="Que T."/>
            <person name="Du C."/>
            <person name="Cheng J."/>
            <person name="Dai P."/>
            <person name="Han X."/>
            <person name="Huang E."/>
            <person name="Gao Y."/>
            <person name="Liu J."/>
            <person name="Shao H."/>
            <person name="Ye R."/>
            <person name="Li L."/>
            <person name="Wei W."/>
            <person name="Wang X."/>
            <person name="Wang C."/>
            <person name="Huo Q."/>
            <person name="Li W."/>
            <person name="Guo W."/>
            <person name="Chen H."/>
            <person name="Chen S."/>
            <person name="Zhou L."/>
            <person name="Zhou L."/>
            <person name="Ni X."/>
            <person name="Tian J."/>
            <person name="Zhou Y."/>
            <person name="Sheng Y."/>
            <person name="Liu T."/>
            <person name="Pan Y."/>
            <person name="Xia L."/>
            <person name="Li J."/>
            <person name="Zhao F."/>
            <person name="Cao W."/>
        </authorList>
    </citation>
    <scope>NUCLEOTIDE SEQUENCE</scope>
    <source>
        <strain evidence="1">Rmic-2018</strain>
        <tissue evidence="1">Larvae</tissue>
    </source>
</reference>
<evidence type="ECO:0000313" key="2">
    <source>
        <dbReference type="Proteomes" id="UP000821866"/>
    </source>
</evidence>
<gene>
    <name evidence="1" type="ORF">HPB51_026855</name>
</gene>
<sequence length="198" mass="21889">MLNTFLSANSIGTVADVIRHCHTFEALKVRRTAPKFGRLPNVTTVASVDNYVPPDLACTIREIVREELSRHARATPCEATPLPAPDQHRHPAFTLQQASRSMTTFLAHHRGRSAVTTKTPGTSAASVTLDSWPLPIKTRAIRTRFTTPSRCFPKCISSTSCVLQLWCSRTQCSVLPSAEIDDIEIRAVVKTSSRRPQL</sequence>
<proteinExistence type="predicted"/>
<name>A0A9J6D1Q2_RHIMP</name>
<organism evidence="1 2">
    <name type="scientific">Rhipicephalus microplus</name>
    <name type="common">Cattle tick</name>
    <name type="synonym">Boophilus microplus</name>
    <dbReference type="NCBI Taxonomy" id="6941"/>
    <lineage>
        <taxon>Eukaryota</taxon>
        <taxon>Metazoa</taxon>
        <taxon>Ecdysozoa</taxon>
        <taxon>Arthropoda</taxon>
        <taxon>Chelicerata</taxon>
        <taxon>Arachnida</taxon>
        <taxon>Acari</taxon>
        <taxon>Parasitiformes</taxon>
        <taxon>Ixodida</taxon>
        <taxon>Ixodoidea</taxon>
        <taxon>Ixodidae</taxon>
        <taxon>Rhipicephalinae</taxon>
        <taxon>Rhipicephalus</taxon>
        <taxon>Boophilus</taxon>
    </lineage>
</organism>
<dbReference type="EMBL" id="JABSTU010001957">
    <property type="protein sequence ID" value="KAH7985208.1"/>
    <property type="molecule type" value="Genomic_DNA"/>
</dbReference>
<dbReference type="Proteomes" id="UP000821866">
    <property type="component" value="Unassembled WGS sequence"/>
</dbReference>
<protein>
    <submittedName>
        <fullName evidence="1">Uncharacterized protein</fullName>
    </submittedName>
</protein>
<evidence type="ECO:0000313" key="1">
    <source>
        <dbReference type="EMBL" id="KAH7985208.1"/>
    </source>
</evidence>
<comment type="caution">
    <text evidence="1">The sequence shown here is derived from an EMBL/GenBank/DDBJ whole genome shotgun (WGS) entry which is preliminary data.</text>
</comment>
<accession>A0A9J6D1Q2</accession>